<sequence>MSSRSWRRVIIGVIFLILTIFYTSLFLNHAAVTNELIFNIAHIKSLSSIFVSPINFDYWGHTGSLINLYSPWLTILPGILFLNQNVIIGFLIIISLITYATLVSSYYYMKKFSGDTLESLLFAVIYTLSFNRFWLIFGEQRIENYLVLIFLPMVYYGAFQIFNGQFQDWLTLTLGMSLIIWTSPYMALAVVLTLIPVLPLMIFSRLSHHWLYWGKTLLNLLKAALTTCLLTIGYWGPMLENQWPKKVLQQSRPQFDYWSWFDKNFLTQNNQYLFFIMIALLALVVFFIFLKSSFSYKILILESLVIAALLLIRPQFQIDTSRLIFAITSVLDFFAIMILIRVILLLFQERSAVIHLLILLVTIGGFGYLTYNQANEFQPQRKIQFSQKIDYKNLVVNYHDQSLDSKNHFLIDGHSSQVQFNTKDNQYWLQYYNPKSVTMDIPVQNYSGNKVTVNNESVKLYKSKRGTLSLKTDPNKNIIEIHSHHTILATVFLLINLFSFIGFGYIYFSNKWRSNKKIMAES</sequence>
<dbReference type="AlphaFoldDB" id="A0A9D1ZN37"/>
<feature type="transmembrane region" description="Helical" evidence="1">
    <location>
        <begin position="144"/>
        <end position="162"/>
    </location>
</feature>
<reference evidence="2" key="1">
    <citation type="journal article" date="2021" name="PeerJ">
        <title>Extensive microbial diversity within the chicken gut microbiome revealed by metagenomics and culture.</title>
        <authorList>
            <person name="Gilroy R."/>
            <person name="Ravi A."/>
            <person name="Getino M."/>
            <person name="Pursley I."/>
            <person name="Horton D.L."/>
            <person name="Alikhan N.F."/>
            <person name="Baker D."/>
            <person name="Gharbi K."/>
            <person name="Hall N."/>
            <person name="Watson M."/>
            <person name="Adriaenssens E.M."/>
            <person name="Foster-Nyarko E."/>
            <person name="Jarju S."/>
            <person name="Secka A."/>
            <person name="Antonio M."/>
            <person name="Oren A."/>
            <person name="Chaudhuri R.R."/>
            <person name="La Ragione R."/>
            <person name="Hildebrand F."/>
            <person name="Pallen M.J."/>
        </authorList>
    </citation>
    <scope>NUCLEOTIDE SEQUENCE</scope>
    <source>
        <strain evidence="2">3204</strain>
    </source>
</reference>
<dbReference type="EMBL" id="DXCM01000056">
    <property type="protein sequence ID" value="HIY92780.1"/>
    <property type="molecule type" value="Genomic_DNA"/>
</dbReference>
<feature type="transmembrane region" description="Helical" evidence="1">
    <location>
        <begin position="296"/>
        <end position="312"/>
    </location>
</feature>
<evidence type="ECO:0008006" key="4">
    <source>
        <dbReference type="Google" id="ProtNLM"/>
    </source>
</evidence>
<name>A0A9D1ZN37_9LACO</name>
<feature type="transmembrane region" description="Helical" evidence="1">
    <location>
        <begin position="217"/>
        <end position="236"/>
    </location>
</feature>
<feature type="transmembrane region" description="Helical" evidence="1">
    <location>
        <begin position="120"/>
        <end position="138"/>
    </location>
</feature>
<dbReference type="Proteomes" id="UP000824013">
    <property type="component" value="Unassembled WGS sequence"/>
</dbReference>
<evidence type="ECO:0000313" key="2">
    <source>
        <dbReference type="EMBL" id="HIY92780.1"/>
    </source>
</evidence>
<keyword evidence="1" id="KW-0812">Transmembrane</keyword>
<feature type="transmembrane region" description="Helical" evidence="1">
    <location>
        <begin position="169"/>
        <end position="197"/>
    </location>
</feature>
<organism evidence="2 3">
    <name type="scientific">Candidatus Companilactobacillus pullicola</name>
    <dbReference type="NCBI Taxonomy" id="2838523"/>
    <lineage>
        <taxon>Bacteria</taxon>
        <taxon>Bacillati</taxon>
        <taxon>Bacillota</taxon>
        <taxon>Bacilli</taxon>
        <taxon>Lactobacillales</taxon>
        <taxon>Lactobacillaceae</taxon>
        <taxon>Companilactobacillus</taxon>
    </lineage>
</organism>
<feature type="transmembrane region" description="Helical" evidence="1">
    <location>
        <begin position="9"/>
        <end position="27"/>
    </location>
</feature>
<feature type="transmembrane region" description="Helical" evidence="1">
    <location>
        <begin position="272"/>
        <end position="290"/>
    </location>
</feature>
<reference evidence="2" key="2">
    <citation type="submission" date="2021-04" db="EMBL/GenBank/DDBJ databases">
        <authorList>
            <person name="Gilroy R."/>
        </authorList>
    </citation>
    <scope>NUCLEOTIDE SEQUENCE</scope>
    <source>
        <strain evidence="2">3204</strain>
    </source>
</reference>
<comment type="caution">
    <text evidence="2">The sequence shown here is derived from an EMBL/GenBank/DDBJ whole genome shotgun (WGS) entry which is preliminary data.</text>
</comment>
<keyword evidence="1" id="KW-1133">Transmembrane helix</keyword>
<feature type="transmembrane region" description="Helical" evidence="1">
    <location>
        <begin position="486"/>
        <end position="508"/>
    </location>
</feature>
<evidence type="ECO:0000256" key="1">
    <source>
        <dbReference type="SAM" id="Phobius"/>
    </source>
</evidence>
<feature type="transmembrane region" description="Helical" evidence="1">
    <location>
        <begin position="353"/>
        <end position="371"/>
    </location>
</feature>
<feature type="transmembrane region" description="Helical" evidence="1">
    <location>
        <begin position="324"/>
        <end position="347"/>
    </location>
</feature>
<gene>
    <name evidence="2" type="ORF">H9820_07565</name>
</gene>
<evidence type="ECO:0000313" key="3">
    <source>
        <dbReference type="Proteomes" id="UP000824013"/>
    </source>
</evidence>
<proteinExistence type="predicted"/>
<keyword evidence="1" id="KW-0472">Membrane</keyword>
<feature type="transmembrane region" description="Helical" evidence="1">
    <location>
        <begin position="86"/>
        <end position="108"/>
    </location>
</feature>
<protein>
    <recommendedName>
        <fullName evidence="4">YfhO family protein</fullName>
    </recommendedName>
</protein>
<accession>A0A9D1ZN37</accession>